<protein>
    <submittedName>
        <fullName evidence="2">Uncharacterized protein</fullName>
    </submittedName>
</protein>
<comment type="caution">
    <text evidence="2">The sequence shown here is derived from an EMBL/GenBank/DDBJ whole genome shotgun (WGS) entry which is preliminary data.</text>
</comment>
<feature type="region of interest" description="Disordered" evidence="1">
    <location>
        <begin position="130"/>
        <end position="160"/>
    </location>
</feature>
<organism evidence="2 3">
    <name type="scientific">Edhazardia aedis (strain USNM 41457)</name>
    <name type="common">Microsporidian parasite</name>
    <dbReference type="NCBI Taxonomy" id="1003232"/>
    <lineage>
        <taxon>Eukaryota</taxon>
        <taxon>Fungi</taxon>
        <taxon>Fungi incertae sedis</taxon>
        <taxon>Microsporidia</taxon>
        <taxon>Edhazardia</taxon>
    </lineage>
</organism>
<feature type="region of interest" description="Disordered" evidence="1">
    <location>
        <begin position="944"/>
        <end position="969"/>
    </location>
</feature>
<dbReference type="Proteomes" id="UP000003163">
    <property type="component" value="Unassembled WGS sequence"/>
</dbReference>
<reference evidence="2 3" key="1">
    <citation type="submission" date="2011-08" db="EMBL/GenBank/DDBJ databases">
        <authorList>
            <person name="Liu Z.J."/>
            <person name="Shi F.L."/>
            <person name="Lu J.Q."/>
            <person name="Li M."/>
            <person name="Wang Z.L."/>
        </authorList>
    </citation>
    <scope>NUCLEOTIDE SEQUENCE [LARGE SCALE GENOMIC DNA]</scope>
    <source>
        <strain evidence="2 3">USNM 41457</strain>
    </source>
</reference>
<dbReference type="HOGENOM" id="CLU_254416_0_0_1"/>
<dbReference type="InParanoid" id="J9D1J0"/>
<name>J9D1J0_EDHAE</name>
<evidence type="ECO:0000313" key="3">
    <source>
        <dbReference type="Proteomes" id="UP000003163"/>
    </source>
</evidence>
<feature type="compositionally biased region" description="Basic and acidic residues" evidence="1">
    <location>
        <begin position="176"/>
        <end position="186"/>
    </location>
</feature>
<evidence type="ECO:0000256" key="1">
    <source>
        <dbReference type="SAM" id="MobiDB-lite"/>
    </source>
</evidence>
<keyword evidence="3" id="KW-1185">Reference proteome</keyword>
<reference evidence="3" key="2">
    <citation type="submission" date="2015-07" db="EMBL/GenBank/DDBJ databases">
        <title>Contrasting host-pathogen interactions and genome evolution in two generalist and specialist microsporidian pathogens of mosquitoes.</title>
        <authorList>
            <consortium name="The Broad Institute Genomics Platform"/>
            <consortium name="The Broad Institute Genome Sequencing Center for Infectious Disease"/>
            <person name="Cuomo C.A."/>
            <person name="Sanscrainte N.D."/>
            <person name="Goldberg J.M."/>
            <person name="Heiman D."/>
            <person name="Young S."/>
            <person name="Zeng Q."/>
            <person name="Becnel J.J."/>
            <person name="Birren B.W."/>
        </authorList>
    </citation>
    <scope>NUCLEOTIDE SEQUENCE [LARGE SCALE GENOMIC DNA]</scope>
    <source>
        <strain evidence="3">USNM 41457</strain>
    </source>
</reference>
<sequence>MRKSQIKLFLQSIEENKIDTNNNLKNEGKINVYEGKFKSESENKNQKINETLLSTNINFNSSLKSNDLIKTDHNSHKDSISNVENTKLYNNLNSDAKQNSHLQNIMVPNNFMGSKIEPYRMNPVLLNQEASDSDEEMLGNTESEKNSRKPKESISNVKKTSNYEQILDSKIVDNYNQKKRDKDSNLKNHKNKNNKNISNDATNTKNFKSADKETVDKISFLLYNKVNGSILGGRDGVLNNLKGMLATNQIPKHTYQSTLEDQNECRNDTENSHEEIEKEKNIAVSSQKTLKKNLNSQEISCFVDKNANIDNEDSSSSEISGEPKNITEETQSKGILYGYGASTDNQNCKCWRSKEDKKSNVSVGKNFLGAFKKFNPISSLQKKIDSSNKGYKLFSAKTEKSKKNTFNSNKRFVPCKISERNILSLVEPNILAEKDVDYFNIEPFREKITPVDKKDFSFSEKRLFGLCDPKKINIGTFIKNTRAENGFYGNIQSHNIFNNFKNSSIINKLGNNNQIKNSKLNIIPSKLHRKMGLKSLNIHDHNTSNIGLSEHIRESEIKRKFLEKSAQIGKSNQTNILSSQKSLFKFHDKNLFSDTTQNNKKNRILKKYQESQNINSHSNLLPKHTNNSVDCITLSLRSNPLKDGSKNNNFSTNNKKHTTECDSEIVKKFTKNLSCYGLKVKASENFSSSSKINESNHKKIYDEKGLNKNKFKSKYNFKKTAFKGSFKEFPEKLTNISLINDGKNFGFYTNVLSQIQSKIKNKLLPIDTNFHKKPKIGYMFGSEYTSDKSKKTNVSAKDEYYVSQELGPLDDLSIKTHCDISENQVISRKLDASSKERKILSDSDSHTYNAQVIKMTQEKEKIDENELFNVLKDNIKTKENMSTKDVDKLSNSSLTTSDSNEVSLGPIELKSCVLSSLNDIKNMHDTNMSSFMSLKNNFIDNEDNTSEKSFNNDEKSNKSIENDINSHNYQKTVETTNNDKSKVQIQDQNSSNIDNNNIKSPKMDFSILDKQSENILVQIISNNDLINAQNLNTTLNDSGCSEIESSYSIRKITCQNETDANSQENNIIDLIIWEINLIKNSQKIEKYNILSEYFSNIGKNILLNYQNTIKNSISIIYIDTNHKFTKKIYEQLFENKEKILELFNGLLKNLNFDKIYNKNQNNAVEKTNNLDLKIIIERLEDSSSVDKSYFSLLTDNFIYIKNVINNLVYSIFGTISEDEKEKNKIMDDISQKIEALFAGLALTMSNLESFQENIYSAIDQENNVTFDELRYNFSKNKNIDFVLETVNTIYLKNIKSVFIEEKIRTIDLVKNYLKNIEYESTNYILTNFDETEITVHGIENINKICAFSLSSLELFMDRYFDKIIYSVEKSMIDINCVFKHDVIAFFNNLYGEIRNLNSL</sequence>
<gene>
    <name evidence="2" type="ORF">EDEG_00038</name>
</gene>
<feature type="compositionally biased region" description="Basic and acidic residues" evidence="1">
    <location>
        <begin position="950"/>
        <end position="961"/>
    </location>
</feature>
<feature type="region of interest" description="Disordered" evidence="1">
    <location>
        <begin position="173"/>
        <end position="205"/>
    </location>
</feature>
<evidence type="ECO:0000313" key="2">
    <source>
        <dbReference type="EMBL" id="EJW01444.1"/>
    </source>
</evidence>
<dbReference type="EMBL" id="AFBI03000001">
    <property type="protein sequence ID" value="EJW01444.1"/>
    <property type="molecule type" value="Genomic_DNA"/>
</dbReference>
<dbReference type="VEuPathDB" id="MicrosporidiaDB:EDEG_00038"/>
<proteinExistence type="predicted"/>
<feature type="region of interest" description="Disordered" evidence="1">
    <location>
        <begin position="311"/>
        <end position="331"/>
    </location>
</feature>
<feature type="compositionally biased region" description="Basic and acidic residues" evidence="1">
    <location>
        <begin position="142"/>
        <end position="152"/>
    </location>
</feature>
<accession>J9D1J0</accession>